<dbReference type="Proteomes" id="UP000694906">
    <property type="component" value="Unplaced"/>
</dbReference>
<protein>
    <submittedName>
        <fullName evidence="9">Arylsulfatase G isoform X6</fullName>
    </submittedName>
</protein>
<dbReference type="PANTHER" id="PTHR42693:SF42">
    <property type="entry name" value="ARYLSULFATASE G"/>
    <property type="match status" value="1"/>
</dbReference>
<keyword evidence="8" id="KW-1185">Reference proteome</keyword>
<evidence type="ECO:0000256" key="2">
    <source>
        <dbReference type="ARBA" id="ARBA00008779"/>
    </source>
</evidence>
<dbReference type="InterPro" id="IPR017850">
    <property type="entry name" value="Alkaline_phosphatase_core_sf"/>
</dbReference>
<evidence type="ECO:0000256" key="4">
    <source>
        <dbReference type="ARBA" id="ARBA00022729"/>
    </source>
</evidence>
<evidence type="ECO:0000256" key="5">
    <source>
        <dbReference type="ARBA" id="ARBA00022801"/>
    </source>
</evidence>
<accession>A0AAX6S5P2</accession>
<sequence>MLRRQCSSYSRQVPAEDPSFSMWPWPICTCPYLRPSHCQTHEAKGHTKQAFGRWTIWWVRSRTKLTAQQKNTHSSGLQETMAHGLRSASWQAAWALSLDCGRPVKVEGSSGADNSTLRTWAPAGSRDFPPGGLRHSLAFRASFETGGSSAKQTTWEGGHRVPALAYWPGRVPANVTSTALLSVLDIFPTVVALAGASLPQGRHFDGLDASNVLLGRSQMGHRVLFHPNSGAAGEYGALQAVRLEQYKAFFITGGAEACDGNIGPEQRHDLPLIFNLEEDAAEGVPLQTASAEYQAVLPQVRKVLTDILQDVANDNISQVDYTQDPAVTPCCNPYHIACRCQTV</sequence>
<evidence type="ECO:0000256" key="1">
    <source>
        <dbReference type="ARBA" id="ARBA00001913"/>
    </source>
</evidence>
<dbReference type="Pfam" id="PF00884">
    <property type="entry name" value="Sulfatase"/>
    <property type="match status" value="1"/>
</dbReference>
<evidence type="ECO:0000259" key="7">
    <source>
        <dbReference type="Pfam" id="PF00884"/>
    </source>
</evidence>
<gene>
    <name evidence="9" type="primary">Arsg</name>
</gene>
<dbReference type="Gene3D" id="3.30.1120.10">
    <property type="match status" value="1"/>
</dbReference>
<dbReference type="RefSeq" id="XP_021104282.1">
    <property type="nucleotide sequence ID" value="XM_021248623.1"/>
</dbReference>
<reference evidence="9" key="1">
    <citation type="submission" date="2025-08" db="UniProtKB">
        <authorList>
            <consortium name="RefSeq"/>
        </authorList>
    </citation>
    <scope>IDENTIFICATION</scope>
</reference>
<comment type="cofactor">
    <cofactor evidence="1">
        <name>Ca(2+)</name>
        <dbReference type="ChEBI" id="CHEBI:29108"/>
    </cofactor>
</comment>
<dbReference type="FunFam" id="3.30.1120.10:FF:000006">
    <property type="entry name" value="Arylsulfatase G"/>
    <property type="match status" value="1"/>
</dbReference>
<dbReference type="InterPro" id="IPR000917">
    <property type="entry name" value="Sulfatase_N"/>
</dbReference>
<dbReference type="InterPro" id="IPR050738">
    <property type="entry name" value="Sulfatase"/>
</dbReference>
<dbReference type="Pfam" id="PF14707">
    <property type="entry name" value="Sulfatase_C"/>
    <property type="match status" value="1"/>
</dbReference>
<comment type="similarity">
    <text evidence="2">Belongs to the sulfatase family.</text>
</comment>
<evidence type="ECO:0000313" key="8">
    <source>
        <dbReference type="Proteomes" id="UP000694906"/>
    </source>
</evidence>
<dbReference type="GeneID" id="101720783"/>
<dbReference type="GO" id="GO:0046872">
    <property type="term" value="F:metal ion binding"/>
    <property type="evidence" value="ECO:0007669"/>
    <property type="project" value="UniProtKB-KW"/>
</dbReference>
<dbReference type="AlphaFoldDB" id="A0AAX6S5P2"/>
<proteinExistence type="inferred from homology"/>
<evidence type="ECO:0000313" key="9">
    <source>
        <dbReference type="RefSeq" id="XP_021104282.1"/>
    </source>
</evidence>
<organism evidence="8 9">
    <name type="scientific">Heterocephalus glaber</name>
    <name type="common">Naked mole rat</name>
    <dbReference type="NCBI Taxonomy" id="10181"/>
    <lineage>
        <taxon>Eukaryota</taxon>
        <taxon>Metazoa</taxon>
        <taxon>Chordata</taxon>
        <taxon>Craniata</taxon>
        <taxon>Vertebrata</taxon>
        <taxon>Euteleostomi</taxon>
        <taxon>Mammalia</taxon>
        <taxon>Eutheria</taxon>
        <taxon>Euarchontoglires</taxon>
        <taxon>Glires</taxon>
        <taxon>Rodentia</taxon>
        <taxon>Hystricomorpha</taxon>
        <taxon>Bathyergidae</taxon>
        <taxon>Heterocephalus</taxon>
    </lineage>
</organism>
<feature type="domain" description="Sulfatase N-terminal" evidence="7">
    <location>
        <begin position="150"/>
        <end position="196"/>
    </location>
</feature>
<keyword evidence="4" id="KW-0732">Signal</keyword>
<dbReference type="GO" id="GO:0004065">
    <property type="term" value="F:arylsulfatase activity"/>
    <property type="evidence" value="ECO:0007669"/>
    <property type="project" value="TreeGrafter"/>
</dbReference>
<evidence type="ECO:0000256" key="6">
    <source>
        <dbReference type="ARBA" id="ARBA00022837"/>
    </source>
</evidence>
<keyword evidence="6" id="KW-0106">Calcium</keyword>
<name>A0AAX6S5P2_HETGA</name>
<dbReference type="SUPFAM" id="SSF53649">
    <property type="entry name" value="Alkaline phosphatase-like"/>
    <property type="match status" value="1"/>
</dbReference>
<keyword evidence="5" id="KW-0378">Hydrolase</keyword>
<dbReference type="Gene3D" id="3.40.720.10">
    <property type="entry name" value="Alkaline Phosphatase, subunit A"/>
    <property type="match status" value="1"/>
</dbReference>
<dbReference type="PANTHER" id="PTHR42693">
    <property type="entry name" value="ARYLSULFATASE FAMILY MEMBER"/>
    <property type="match status" value="1"/>
</dbReference>
<keyword evidence="3" id="KW-0479">Metal-binding</keyword>
<dbReference type="CTD" id="22901"/>
<evidence type="ECO:0000256" key="3">
    <source>
        <dbReference type="ARBA" id="ARBA00022723"/>
    </source>
</evidence>